<keyword evidence="2" id="KW-1185">Reference proteome</keyword>
<proteinExistence type="predicted"/>
<dbReference type="RefSeq" id="WP_141268730.1">
    <property type="nucleotide sequence ID" value="NZ_BJLH01000001.1"/>
</dbReference>
<dbReference type="Proteomes" id="UP000318242">
    <property type="component" value="Unassembled WGS sequence"/>
</dbReference>
<comment type="caution">
    <text evidence="1">The sequence shown here is derived from an EMBL/GenBank/DDBJ whole genome shotgun (WGS) entry which is preliminary data.</text>
</comment>
<accession>A0A4Y3IK95</accession>
<dbReference type="EMBL" id="BJLH01000001">
    <property type="protein sequence ID" value="GEA59154.1"/>
    <property type="molecule type" value="Genomic_DNA"/>
</dbReference>
<gene>
    <name evidence="1" type="ORF">VCO01S_03470</name>
</gene>
<organism evidence="1 2">
    <name type="scientific">Vibrio comitans NBRC 102076</name>
    <dbReference type="NCBI Taxonomy" id="1219078"/>
    <lineage>
        <taxon>Bacteria</taxon>
        <taxon>Pseudomonadati</taxon>
        <taxon>Pseudomonadota</taxon>
        <taxon>Gammaproteobacteria</taxon>
        <taxon>Vibrionales</taxon>
        <taxon>Vibrionaceae</taxon>
        <taxon>Vibrio</taxon>
    </lineage>
</organism>
<evidence type="ECO:0000313" key="2">
    <source>
        <dbReference type="Proteomes" id="UP000318242"/>
    </source>
</evidence>
<name>A0A4Y3IK95_9VIBR</name>
<evidence type="ECO:0000313" key="1">
    <source>
        <dbReference type="EMBL" id="GEA59154.1"/>
    </source>
</evidence>
<protein>
    <submittedName>
        <fullName evidence="1">Uncharacterized protein</fullName>
    </submittedName>
</protein>
<dbReference type="OrthoDB" id="5897407at2"/>
<sequence>MPTLNKLTLTLLVETDFSQLNDAPLRLVPIEAPVYDIPSPDLLLTLCAKGMTDVAMNRMHKYFDTSNMRIVVDNNGIVEHWQLIALCSNNVGHTGILLKLIGTERAQKRSAR</sequence>
<dbReference type="AlphaFoldDB" id="A0A4Y3IK95"/>
<reference evidence="1 2" key="1">
    <citation type="submission" date="2019-06" db="EMBL/GenBank/DDBJ databases">
        <title>Whole genome shotgun sequence of Vibrio comitans NBRC 102076.</title>
        <authorList>
            <person name="Hosoyama A."/>
            <person name="Uohara A."/>
            <person name="Ohji S."/>
            <person name="Ichikawa N."/>
        </authorList>
    </citation>
    <scope>NUCLEOTIDE SEQUENCE [LARGE SCALE GENOMIC DNA]</scope>
    <source>
        <strain evidence="1 2">NBRC 102076</strain>
    </source>
</reference>